<accession>A0AA39WF81</accession>
<name>A0AA39WF81_9PEZI</name>
<proteinExistence type="predicted"/>
<organism evidence="2 3">
    <name type="scientific">Immersiella caudata</name>
    <dbReference type="NCBI Taxonomy" id="314043"/>
    <lineage>
        <taxon>Eukaryota</taxon>
        <taxon>Fungi</taxon>
        <taxon>Dikarya</taxon>
        <taxon>Ascomycota</taxon>
        <taxon>Pezizomycotina</taxon>
        <taxon>Sordariomycetes</taxon>
        <taxon>Sordariomycetidae</taxon>
        <taxon>Sordariales</taxon>
        <taxon>Lasiosphaeriaceae</taxon>
        <taxon>Immersiella</taxon>
    </lineage>
</organism>
<gene>
    <name evidence="2" type="ORF">B0T14DRAFT_570217</name>
</gene>
<dbReference type="Gene3D" id="3.80.10.10">
    <property type="entry name" value="Ribonuclease Inhibitor"/>
    <property type="match status" value="1"/>
</dbReference>
<evidence type="ECO:0000313" key="2">
    <source>
        <dbReference type="EMBL" id="KAK0614265.1"/>
    </source>
</evidence>
<sequence length="689" mass="76540">MANNIAHDPAEVQMRSQLNEARAHINSERYSKAVASIQRAVVACGCGSNDLHLSKRACNLAQGVRAVIRSDNEAFETTARSPCSCGYVWPSCSRSLHAEAIDELAKCLEQAGRLTAAFSVALGLIRMNPAWPIGYCRAVRISRRLWSNSPDLPAVVVRERAAVIKDVAPPSGQTLSDLTKPLIRKGLYCVGKNPDRRRSQYDIILNKMAVSLKMVEAQRDPVKELPRETLTQIFSHLESGTLCTCIMVSKLWAHVLGRDGVLWNAVTLGHPGNPGPHIASFLNKHIRDIKTFSIFEIKDFSLTAGKLKVMLALPHLQRLRLGTANPPHPSSYAQGTLKDLRGRTKLTHLHVAGINWTLVKELADCNRQTLQVLDITDQSLPQWSDFNSLGPLPRVRKLRLVGSRTSGGCVTMDRIMATCPGLEDIYIDGVELEPLRATPSHPGWNGLRSIILGQHTRLTPRLFVPFLAKCTKLESIEILIPRLTAYCASLFAVGTTDGSDSVFEAGFNYDDLDFPHLKVFRCRSALDHMLLQSILKSSVENGKLEVLELSMGHSVYSPSVVANPNVRGLVVPDRDYPFTFSDSMRTLGLYDFNWTPAVNTATFDGGPFIDWLRHFPNVDDLRVYPGQIASDAMLPLIRDLLDFDKVKVIYQDRLTRGTDWDSAKRAAKAKGVLLHNLRDFVAPKWVSFD</sequence>
<reference evidence="2" key="1">
    <citation type="submission" date="2023-06" db="EMBL/GenBank/DDBJ databases">
        <title>Genome-scale phylogeny and comparative genomics of the fungal order Sordariales.</title>
        <authorList>
            <consortium name="Lawrence Berkeley National Laboratory"/>
            <person name="Hensen N."/>
            <person name="Bonometti L."/>
            <person name="Westerberg I."/>
            <person name="Brannstrom I.O."/>
            <person name="Guillou S."/>
            <person name="Cros-Aarteil S."/>
            <person name="Calhoun S."/>
            <person name="Haridas S."/>
            <person name="Kuo A."/>
            <person name="Mondo S."/>
            <person name="Pangilinan J."/>
            <person name="Riley R."/>
            <person name="Labutti K."/>
            <person name="Andreopoulos B."/>
            <person name="Lipzen A."/>
            <person name="Chen C."/>
            <person name="Yanf M."/>
            <person name="Daum C."/>
            <person name="Ng V."/>
            <person name="Clum A."/>
            <person name="Steindorff A."/>
            <person name="Ohm R."/>
            <person name="Martin F."/>
            <person name="Silar P."/>
            <person name="Natvig D."/>
            <person name="Lalanne C."/>
            <person name="Gautier V."/>
            <person name="Ament-Velasquez S.L."/>
            <person name="Kruys A."/>
            <person name="Hutchinson M.I."/>
            <person name="Powell A.J."/>
            <person name="Barry K."/>
            <person name="Miller A.N."/>
            <person name="Grigoriev I.V."/>
            <person name="Debuchy R."/>
            <person name="Gladieux P."/>
            <person name="Thoren M.H."/>
            <person name="Johannesson H."/>
        </authorList>
    </citation>
    <scope>NUCLEOTIDE SEQUENCE</scope>
    <source>
        <strain evidence="2">CBS 606.72</strain>
    </source>
</reference>
<dbReference type="Proteomes" id="UP001175000">
    <property type="component" value="Unassembled WGS sequence"/>
</dbReference>
<dbReference type="InterPro" id="IPR001810">
    <property type="entry name" value="F-box_dom"/>
</dbReference>
<keyword evidence="3" id="KW-1185">Reference proteome</keyword>
<feature type="domain" description="F-box" evidence="1">
    <location>
        <begin position="219"/>
        <end position="266"/>
    </location>
</feature>
<dbReference type="InterPro" id="IPR036047">
    <property type="entry name" value="F-box-like_dom_sf"/>
</dbReference>
<dbReference type="EMBL" id="JAULSU010000006">
    <property type="protein sequence ID" value="KAK0614265.1"/>
    <property type="molecule type" value="Genomic_DNA"/>
</dbReference>
<dbReference type="Gene3D" id="1.20.1280.50">
    <property type="match status" value="1"/>
</dbReference>
<evidence type="ECO:0000259" key="1">
    <source>
        <dbReference type="PROSITE" id="PS50181"/>
    </source>
</evidence>
<dbReference type="SUPFAM" id="SSF81383">
    <property type="entry name" value="F-box domain"/>
    <property type="match status" value="1"/>
</dbReference>
<evidence type="ECO:0000313" key="3">
    <source>
        <dbReference type="Proteomes" id="UP001175000"/>
    </source>
</evidence>
<dbReference type="Pfam" id="PF12937">
    <property type="entry name" value="F-box-like"/>
    <property type="match status" value="1"/>
</dbReference>
<dbReference type="InterPro" id="IPR032675">
    <property type="entry name" value="LRR_dom_sf"/>
</dbReference>
<dbReference type="SUPFAM" id="SSF52058">
    <property type="entry name" value="L domain-like"/>
    <property type="match status" value="1"/>
</dbReference>
<dbReference type="AlphaFoldDB" id="A0AA39WF81"/>
<comment type="caution">
    <text evidence="2">The sequence shown here is derived from an EMBL/GenBank/DDBJ whole genome shotgun (WGS) entry which is preliminary data.</text>
</comment>
<dbReference type="PROSITE" id="PS50181">
    <property type="entry name" value="FBOX"/>
    <property type="match status" value="1"/>
</dbReference>
<protein>
    <recommendedName>
        <fullName evidence="1">F-box domain-containing protein</fullName>
    </recommendedName>
</protein>